<comment type="caution">
    <text evidence="1">The sequence shown here is derived from an EMBL/GenBank/DDBJ whole genome shotgun (WGS) entry which is preliminary data.</text>
</comment>
<proteinExistence type="predicted"/>
<evidence type="ECO:0000313" key="1">
    <source>
        <dbReference type="EMBL" id="KAG8184055.1"/>
    </source>
</evidence>
<organism evidence="1 2">
    <name type="scientific">Oedothorax gibbosus</name>
    <dbReference type="NCBI Taxonomy" id="931172"/>
    <lineage>
        <taxon>Eukaryota</taxon>
        <taxon>Metazoa</taxon>
        <taxon>Ecdysozoa</taxon>
        <taxon>Arthropoda</taxon>
        <taxon>Chelicerata</taxon>
        <taxon>Arachnida</taxon>
        <taxon>Araneae</taxon>
        <taxon>Araneomorphae</taxon>
        <taxon>Entelegynae</taxon>
        <taxon>Araneoidea</taxon>
        <taxon>Linyphiidae</taxon>
        <taxon>Erigoninae</taxon>
        <taxon>Oedothorax</taxon>
    </lineage>
</organism>
<protein>
    <submittedName>
        <fullName evidence="1">Uncharacterized protein</fullName>
    </submittedName>
</protein>
<keyword evidence="2" id="KW-1185">Reference proteome</keyword>
<gene>
    <name evidence="1" type="ORF">JTE90_011552</name>
</gene>
<dbReference type="AlphaFoldDB" id="A0AAV6UKL5"/>
<sequence length="118" mass="13361">MHSPITEERFSANCHCHTGKYFYFHYDPFVVTCLPPNPSAYEWDRDAYSPSVNARLIGENFGDGYPIDSIFVSWHLSSGIGRDSWARSARGVQIGNRKDPWSNGNCQYVLSENVKGPL</sequence>
<dbReference type="EMBL" id="JAFNEN010000390">
    <property type="protein sequence ID" value="KAG8184055.1"/>
    <property type="molecule type" value="Genomic_DNA"/>
</dbReference>
<dbReference type="Proteomes" id="UP000827092">
    <property type="component" value="Unassembled WGS sequence"/>
</dbReference>
<accession>A0AAV6UKL5</accession>
<name>A0AAV6UKL5_9ARAC</name>
<evidence type="ECO:0000313" key="2">
    <source>
        <dbReference type="Proteomes" id="UP000827092"/>
    </source>
</evidence>
<reference evidence="1 2" key="1">
    <citation type="journal article" date="2022" name="Nat. Ecol. Evol.">
        <title>A masculinizing supergene underlies an exaggerated male reproductive morph in a spider.</title>
        <authorList>
            <person name="Hendrickx F."/>
            <person name="De Corte Z."/>
            <person name="Sonet G."/>
            <person name="Van Belleghem S.M."/>
            <person name="Kostlbacher S."/>
            <person name="Vangestel C."/>
        </authorList>
    </citation>
    <scope>NUCLEOTIDE SEQUENCE [LARGE SCALE GENOMIC DNA]</scope>
    <source>
        <strain evidence="1">W744_W776</strain>
    </source>
</reference>